<dbReference type="EMBL" id="BKCJ011886539">
    <property type="protein sequence ID" value="GFD61087.1"/>
    <property type="molecule type" value="Genomic_DNA"/>
</dbReference>
<dbReference type="InterPro" id="IPR003959">
    <property type="entry name" value="ATPase_AAA_core"/>
</dbReference>
<feature type="non-terminal residue" evidence="2">
    <location>
        <position position="79"/>
    </location>
</feature>
<name>A0A699XN19_TANCI</name>
<accession>A0A699XN19</accession>
<evidence type="ECO:0000259" key="1">
    <source>
        <dbReference type="Pfam" id="PF00004"/>
    </source>
</evidence>
<reference evidence="2" key="1">
    <citation type="journal article" date="2019" name="Sci. Rep.">
        <title>Draft genome of Tanacetum cinerariifolium, the natural source of mosquito coil.</title>
        <authorList>
            <person name="Yamashiro T."/>
            <person name="Shiraishi A."/>
            <person name="Satake H."/>
            <person name="Nakayama K."/>
        </authorList>
    </citation>
    <scope>NUCLEOTIDE SEQUENCE</scope>
</reference>
<comment type="caution">
    <text evidence="2">The sequence shown here is derived from an EMBL/GenBank/DDBJ whole genome shotgun (WGS) entry which is preliminary data.</text>
</comment>
<dbReference type="SUPFAM" id="SSF52540">
    <property type="entry name" value="P-loop containing nucleoside triphosphate hydrolases"/>
    <property type="match status" value="1"/>
</dbReference>
<dbReference type="AlphaFoldDB" id="A0A699XN19"/>
<dbReference type="GO" id="GO:0016887">
    <property type="term" value="F:ATP hydrolysis activity"/>
    <property type="evidence" value="ECO:0007669"/>
    <property type="project" value="InterPro"/>
</dbReference>
<protein>
    <recommendedName>
        <fullName evidence="1">ATPase AAA-type core domain-containing protein</fullName>
    </recommendedName>
</protein>
<sequence>QKLKVPWKRGIIYYGPPGNGKTISIKAMMNSLYKRGANGDTRMAVPTLYVRTLSSFGGPEYSLGQIFAKARQEAPCYLV</sequence>
<dbReference type="Pfam" id="PF00004">
    <property type="entry name" value="AAA"/>
    <property type="match status" value="1"/>
</dbReference>
<evidence type="ECO:0000313" key="2">
    <source>
        <dbReference type="EMBL" id="GFD61087.1"/>
    </source>
</evidence>
<dbReference type="Gene3D" id="3.40.50.300">
    <property type="entry name" value="P-loop containing nucleotide triphosphate hydrolases"/>
    <property type="match status" value="1"/>
</dbReference>
<proteinExistence type="predicted"/>
<gene>
    <name evidence="2" type="ORF">Tci_933056</name>
</gene>
<dbReference type="GO" id="GO:0005524">
    <property type="term" value="F:ATP binding"/>
    <property type="evidence" value="ECO:0007669"/>
    <property type="project" value="InterPro"/>
</dbReference>
<dbReference type="InterPro" id="IPR027417">
    <property type="entry name" value="P-loop_NTPase"/>
</dbReference>
<feature type="domain" description="ATPase AAA-type core" evidence="1">
    <location>
        <begin position="12"/>
        <end position="77"/>
    </location>
</feature>
<organism evidence="2">
    <name type="scientific">Tanacetum cinerariifolium</name>
    <name type="common">Dalmatian daisy</name>
    <name type="synonym">Chrysanthemum cinerariifolium</name>
    <dbReference type="NCBI Taxonomy" id="118510"/>
    <lineage>
        <taxon>Eukaryota</taxon>
        <taxon>Viridiplantae</taxon>
        <taxon>Streptophyta</taxon>
        <taxon>Embryophyta</taxon>
        <taxon>Tracheophyta</taxon>
        <taxon>Spermatophyta</taxon>
        <taxon>Magnoliopsida</taxon>
        <taxon>eudicotyledons</taxon>
        <taxon>Gunneridae</taxon>
        <taxon>Pentapetalae</taxon>
        <taxon>asterids</taxon>
        <taxon>campanulids</taxon>
        <taxon>Asterales</taxon>
        <taxon>Asteraceae</taxon>
        <taxon>Asteroideae</taxon>
        <taxon>Anthemideae</taxon>
        <taxon>Anthemidinae</taxon>
        <taxon>Tanacetum</taxon>
    </lineage>
</organism>
<feature type="non-terminal residue" evidence="2">
    <location>
        <position position="1"/>
    </location>
</feature>